<proteinExistence type="predicted"/>
<name>E1WXB9_HALMS</name>
<reference evidence="3" key="1">
    <citation type="journal article" date="2013" name="ISME J.">
        <title>A small predatory core genome in the divergent marine Bacteriovorax marinus SJ and the terrestrial Bdellovibrio bacteriovorus.</title>
        <authorList>
            <person name="Crossman L.C."/>
            <person name="Chen H."/>
            <person name="Cerdeno-Tarraga A.M."/>
            <person name="Brooks K."/>
            <person name="Quail M.A."/>
            <person name="Pineiro S.A."/>
            <person name="Hobley L."/>
            <person name="Sockett R.E."/>
            <person name="Bentley S.D."/>
            <person name="Parkhill J."/>
            <person name="Williams H.N."/>
            <person name="Stine O.C."/>
        </authorList>
    </citation>
    <scope>NUCLEOTIDE SEQUENCE [LARGE SCALE GENOMIC DNA]</scope>
    <source>
        <strain evidence="3">ATCC BAA-682 / DSM 15412 / SJ</strain>
    </source>
</reference>
<dbReference type="EMBL" id="FQ312005">
    <property type="protein sequence ID" value="CBW25820.1"/>
    <property type="molecule type" value="Genomic_DNA"/>
</dbReference>
<gene>
    <name evidence="2" type="ordered locus">BMS_0931</name>
</gene>
<dbReference type="KEGG" id="bmx:BMS_0931"/>
<evidence type="ECO:0000313" key="3">
    <source>
        <dbReference type="Proteomes" id="UP000008963"/>
    </source>
</evidence>
<dbReference type="PATRIC" id="fig|862908.3.peg.887"/>
<protein>
    <submittedName>
        <fullName evidence="2">Exported protein</fullName>
    </submittedName>
</protein>
<evidence type="ECO:0000313" key="2">
    <source>
        <dbReference type="EMBL" id="CBW25820.1"/>
    </source>
</evidence>
<feature type="signal peptide" evidence="1">
    <location>
        <begin position="1"/>
        <end position="18"/>
    </location>
</feature>
<dbReference type="AlphaFoldDB" id="E1WXB9"/>
<dbReference type="STRING" id="862908.BMS_0931"/>
<dbReference type="HOGENOM" id="CLU_1394641_0_0_7"/>
<dbReference type="Gene3D" id="3.90.1720.10">
    <property type="entry name" value="endopeptidase domain like (from Nostoc punctiforme)"/>
    <property type="match status" value="1"/>
</dbReference>
<dbReference type="OrthoDB" id="5297692at2"/>
<feature type="chain" id="PRO_5003154433" evidence="1">
    <location>
        <begin position="19"/>
        <end position="195"/>
    </location>
</feature>
<dbReference type="InterPro" id="IPR038765">
    <property type="entry name" value="Papain-like_cys_pep_sf"/>
</dbReference>
<dbReference type="SUPFAM" id="SSF54001">
    <property type="entry name" value="Cysteine proteinases"/>
    <property type="match status" value="1"/>
</dbReference>
<dbReference type="RefSeq" id="WP_014243605.1">
    <property type="nucleotide sequence ID" value="NC_016620.1"/>
</dbReference>
<dbReference type="InterPro" id="IPR024453">
    <property type="entry name" value="Peptidase_C92"/>
</dbReference>
<dbReference type="Proteomes" id="UP000008963">
    <property type="component" value="Chromosome"/>
</dbReference>
<organism evidence="2 3">
    <name type="scientific">Halobacteriovorax marinus (strain ATCC BAA-682 / DSM 15412 / SJ)</name>
    <name type="common">Bacteriovorax marinus</name>
    <dbReference type="NCBI Taxonomy" id="862908"/>
    <lineage>
        <taxon>Bacteria</taxon>
        <taxon>Pseudomonadati</taxon>
        <taxon>Bdellovibrionota</taxon>
        <taxon>Bacteriovoracia</taxon>
        <taxon>Bacteriovoracales</taxon>
        <taxon>Halobacteriovoraceae</taxon>
        <taxon>Halobacteriovorax</taxon>
    </lineage>
</organism>
<accession>E1WXB9</accession>
<keyword evidence="1" id="KW-0732">Signal</keyword>
<dbReference type="Pfam" id="PF05708">
    <property type="entry name" value="Peptidase_C92"/>
    <property type="match status" value="1"/>
</dbReference>
<evidence type="ECO:0000256" key="1">
    <source>
        <dbReference type="SAM" id="SignalP"/>
    </source>
</evidence>
<sequence>MKITTILTLLLLAFKAHAFNDFRVGDVILLDLDCRSCQIIEDESGGRFSHSGVVISDGRELYAAQSLGFVHHMPIEKFLKYTKKYVVIRPKVNLTNFKKYHWQAYKSEYYKVPFDNDYRWDDETLYCSEFLYKFMARFINFKHLSSAPMDFTRNWDYWAAHFRLGPPQGIEGISPNDFYYSKDFKIIYDSEKGLL</sequence>
<keyword evidence="3" id="KW-1185">Reference proteome</keyword>